<dbReference type="AlphaFoldDB" id="A0A6V8LL92"/>
<dbReference type="Pfam" id="PF25861">
    <property type="entry name" value="PglZ_2nd"/>
    <property type="match status" value="1"/>
</dbReference>
<proteinExistence type="predicted"/>
<reference evidence="3 4" key="2">
    <citation type="submission" date="2020-03" db="EMBL/GenBank/DDBJ databases">
        <authorList>
            <person name="Ichikawa N."/>
            <person name="Kimura A."/>
            <person name="Kitahashi Y."/>
            <person name="Uohara A."/>
        </authorList>
    </citation>
    <scope>NUCLEOTIDE SEQUENCE [LARGE SCALE GENOMIC DNA]</scope>
    <source>
        <strain evidence="3 4">NBRC 108638</strain>
    </source>
</reference>
<name>A0A6V8LL92_9ACTN</name>
<evidence type="ECO:0000313" key="4">
    <source>
        <dbReference type="Proteomes" id="UP000482960"/>
    </source>
</evidence>
<evidence type="ECO:0000313" key="3">
    <source>
        <dbReference type="EMBL" id="GFJ93405.1"/>
    </source>
</evidence>
<dbReference type="RefSeq" id="WP_173080039.1">
    <property type="nucleotide sequence ID" value="NZ_BAABJB010000068.1"/>
</dbReference>
<accession>A0A6V8LL92</accession>
<keyword evidence="4" id="KW-1185">Reference proteome</keyword>
<evidence type="ECO:0000256" key="1">
    <source>
        <dbReference type="SAM" id="MobiDB-lite"/>
    </source>
</evidence>
<reference evidence="3 4" key="1">
    <citation type="submission" date="2020-03" db="EMBL/GenBank/DDBJ databases">
        <title>Whole genome shotgun sequence of Phytohabitans rumicis NBRC 108638.</title>
        <authorList>
            <person name="Komaki H."/>
            <person name="Tamura T."/>
        </authorList>
    </citation>
    <scope>NUCLEOTIDE SEQUENCE [LARGE SCALE GENOMIC DNA]</scope>
    <source>
        <strain evidence="3 4">NBRC 108638</strain>
    </source>
</reference>
<protein>
    <recommendedName>
        <fullName evidence="2">Alkaline phosphatase-like protein PglZ second domain-containing protein</fullName>
    </recommendedName>
</protein>
<feature type="compositionally biased region" description="Basic and acidic residues" evidence="1">
    <location>
        <begin position="179"/>
        <end position="189"/>
    </location>
</feature>
<organism evidence="3 4">
    <name type="scientific">Phytohabitans rumicis</name>
    <dbReference type="NCBI Taxonomy" id="1076125"/>
    <lineage>
        <taxon>Bacteria</taxon>
        <taxon>Bacillati</taxon>
        <taxon>Actinomycetota</taxon>
        <taxon>Actinomycetes</taxon>
        <taxon>Micromonosporales</taxon>
        <taxon>Micromonosporaceae</taxon>
    </lineage>
</organism>
<dbReference type="Proteomes" id="UP000482960">
    <property type="component" value="Unassembled WGS sequence"/>
</dbReference>
<dbReference type="EMBL" id="BLPG01000001">
    <property type="protein sequence ID" value="GFJ93405.1"/>
    <property type="molecule type" value="Genomic_DNA"/>
</dbReference>
<dbReference type="InterPro" id="IPR058881">
    <property type="entry name" value="PglZ_2nd"/>
</dbReference>
<evidence type="ECO:0000259" key="2">
    <source>
        <dbReference type="Pfam" id="PF25861"/>
    </source>
</evidence>
<comment type="caution">
    <text evidence="3">The sequence shown here is derived from an EMBL/GenBank/DDBJ whole genome shotgun (WGS) entry which is preliminary data.</text>
</comment>
<feature type="domain" description="Alkaline phosphatase-like protein PglZ second" evidence="2">
    <location>
        <begin position="9"/>
        <end position="75"/>
    </location>
</feature>
<sequence>MAPTFHRERATHQEINNAATIRAYAGTAAEVVADLLRLGRNGDAVPARQLAYTVLDRAEELLVQFCAGAAARHSGILRSGFEHAVGAAAQALSSALARQTPERLATADAAIAALAGHTLAGTQPHRVEQTRMALRPVRFLARADEPPVTVADGIERQIDQWGLGGPPARPRMGRRGRPRRAEGHLSRGP</sequence>
<gene>
    <name evidence="3" type="ORF">Prum_070470</name>
</gene>
<feature type="region of interest" description="Disordered" evidence="1">
    <location>
        <begin position="159"/>
        <end position="189"/>
    </location>
</feature>